<feature type="compositionally biased region" description="Basic and acidic residues" evidence="1">
    <location>
        <begin position="221"/>
        <end position="231"/>
    </location>
</feature>
<keyword evidence="3" id="KW-1185">Reference proteome</keyword>
<protein>
    <submittedName>
        <fullName evidence="2">Uncharacterized protein</fullName>
    </submittedName>
</protein>
<reference evidence="2" key="1">
    <citation type="submission" date="2014-09" db="EMBL/GenBank/DDBJ databases">
        <title>Genome sequence of the luminous mushroom Mycena chlorophos for searching fungal bioluminescence genes.</title>
        <authorList>
            <person name="Tanaka Y."/>
            <person name="Kasuga D."/>
            <person name="Oba Y."/>
            <person name="Hase S."/>
            <person name="Sato K."/>
            <person name="Oba Y."/>
            <person name="Sakakibara Y."/>
        </authorList>
    </citation>
    <scope>NUCLEOTIDE SEQUENCE</scope>
</reference>
<sequence>METGASRWPAQRRVEYGVTDVVKRLSPLRAARYAVMPTSPGTRLTYVSLRDQRLRVYDGIRPFTNAGPAGRVTAQAENPRPGWRERAAPAPLDGSTYAAHATNAHTPRRATARKNPTIALPCLRPIPSPHHPSWDWPTQARPHSPSLSGREHVHTAHTQLIHGLPPPTHQFILTQRRHRSRFAVTWRATLATAATRVNTAAWMDAVVAKWLKSAGHNAVAKRRDDRRDVAEKAGQSRMRPASVAPAKRASGYAVDANVDCLV</sequence>
<proteinExistence type="predicted"/>
<evidence type="ECO:0000313" key="3">
    <source>
        <dbReference type="Proteomes" id="UP000815677"/>
    </source>
</evidence>
<evidence type="ECO:0000313" key="2">
    <source>
        <dbReference type="EMBL" id="GAT52698.1"/>
    </source>
</evidence>
<evidence type="ECO:0000256" key="1">
    <source>
        <dbReference type="SAM" id="MobiDB-lite"/>
    </source>
</evidence>
<dbReference type="Proteomes" id="UP000815677">
    <property type="component" value="Unassembled WGS sequence"/>
</dbReference>
<name>A0ABQ0LNK6_MYCCL</name>
<organism evidence="2 3">
    <name type="scientific">Mycena chlorophos</name>
    <name type="common">Agaric fungus</name>
    <name type="synonym">Agaricus chlorophos</name>
    <dbReference type="NCBI Taxonomy" id="658473"/>
    <lineage>
        <taxon>Eukaryota</taxon>
        <taxon>Fungi</taxon>
        <taxon>Dikarya</taxon>
        <taxon>Basidiomycota</taxon>
        <taxon>Agaricomycotina</taxon>
        <taxon>Agaricomycetes</taxon>
        <taxon>Agaricomycetidae</taxon>
        <taxon>Agaricales</taxon>
        <taxon>Marasmiineae</taxon>
        <taxon>Mycenaceae</taxon>
        <taxon>Mycena</taxon>
    </lineage>
</organism>
<gene>
    <name evidence="2" type="ORF">MCHLO_09723</name>
</gene>
<dbReference type="EMBL" id="DF847878">
    <property type="protein sequence ID" value="GAT52698.1"/>
    <property type="molecule type" value="Genomic_DNA"/>
</dbReference>
<feature type="region of interest" description="Disordered" evidence="1">
    <location>
        <begin position="215"/>
        <end position="246"/>
    </location>
</feature>
<accession>A0ABQ0LNK6</accession>